<evidence type="ECO:0000259" key="4">
    <source>
        <dbReference type="PROSITE" id="PS51746"/>
    </source>
</evidence>
<sequence length="556" mass="58504">MVARSPRSLTARSLCTRAILTVRDLLASKRSSAVKFVAADAPVVVAAQQLTNNRETALIVKDPSTRRVVGLLTQGDIVRCLASRLTAENMSLQTLPSEAAVGWDDEPADPALGMVSWDVPVSCIMTPTEKIVYLTPGDTIDEARDLLATCGKRHIPVLDGSSFLGVISPMTVLRCLSPAGGRSAKDAFVTTVMPRRGVPQTTQIDQPAEGEEAQQRLAITPAVCNLPHPHKGTAGEDAYLLGPQLVGVADGVGSWWEGGIDPAVYAQALMHASAGECAERARSGAEQRPRKVLEAAWRATRKARVLGSATICLVALHPSKPELIAANIGDSGFMLLRPAHTASPRLGTLGVAAQGAAPSSPEADGQARYSVAFRSPQQLRSFNAPFQLGLAPDSPEEGGDDRFETPQDAALVRVPIEEGDVVVLATDGLFDNVGEEEVIAVVEASEGEGAQQLATRLAHRAQELSLAREVDSPFAVLAKENDILWGGGRPDDITVVAFRVAQRGAAGSTAVPLASGPGALPESTRLGLESSGRGDAAAREGWDIGFTERAAEANWD</sequence>
<dbReference type="AlphaFoldDB" id="A0A7S3WMV4"/>
<keyword evidence="2" id="KW-0904">Protein phosphatase</keyword>
<dbReference type="SMART" id="SM00331">
    <property type="entry name" value="PP2C_SIG"/>
    <property type="match status" value="1"/>
</dbReference>
<dbReference type="PROSITE" id="PS51746">
    <property type="entry name" value="PPM_2"/>
    <property type="match status" value="1"/>
</dbReference>
<comment type="catalytic activity">
    <reaction evidence="2">
        <text>O-phospho-L-threonyl-[protein] + H2O = L-threonyl-[protein] + phosphate</text>
        <dbReference type="Rhea" id="RHEA:47004"/>
        <dbReference type="Rhea" id="RHEA-COMP:11060"/>
        <dbReference type="Rhea" id="RHEA-COMP:11605"/>
        <dbReference type="ChEBI" id="CHEBI:15377"/>
        <dbReference type="ChEBI" id="CHEBI:30013"/>
        <dbReference type="ChEBI" id="CHEBI:43474"/>
        <dbReference type="ChEBI" id="CHEBI:61977"/>
        <dbReference type="EC" id="3.1.3.16"/>
    </reaction>
</comment>
<protein>
    <recommendedName>
        <fullName evidence="2">Protein phosphatase</fullName>
        <ecNumber evidence="2">3.1.3.16</ecNumber>
    </recommendedName>
</protein>
<dbReference type="EC" id="3.1.3.16" evidence="2"/>
<gene>
    <name evidence="5" type="ORF">EHUX00137_LOCUS28321</name>
</gene>
<evidence type="ECO:0000259" key="3">
    <source>
        <dbReference type="PROSITE" id="PS51371"/>
    </source>
</evidence>
<organism evidence="5">
    <name type="scientific">Emiliania huxleyi</name>
    <name type="common">Coccolithophore</name>
    <name type="synonym">Pontosphaera huxleyi</name>
    <dbReference type="NCBI Taxonomy" id="2903"/>
    <lineage>
        <taxon>Eukaryota</taxon>
        <taxon>Haptista</taxon>
        <taxon>Haptophyta</taxon>
        <taxon>Prymnesiophyceae</taxon>
        <taxon>Isochrysidales</taxon>
        <taxon>Noelaerhabdaceae</taxon>
        <taxon>Emiliania</taxon>
    </lineage>
</organism>
<evidence type="ECO:0000256" key="1">
    <source>
        <dbReference type="PROSITE-ProRule" id="PRU00703"/>
    </source>
</evidence>
<dbReference type="InterPro" id="IPR046342">
    <property type="entry name" value="CBS_dom_sf"/>
</dbReference>
<dbReference type="SUPFAM" id="SSF54631">
    <property type="entry name" value="CBS-domain pair"/>
    <property type="match status" value="1"/>
</dbReference>
<accession>A0A7S3WMV4</accession>
<dbReference type="InterPro" id="IPR039123">
    <property type="entry name" value="PPTC7"/>
</dbReference>
<evidence type="ECO:0000313" key="5">
    <source>
        <dbReference type="EMBL" id="CAE0567316.1"/>
    </source>
</evidence>
<dbReference type="PANTHER" id="PTHR12320:SF1">
    <property type="entry name" value="PROTEIN PHOSPHATASE PTC7 HOMOLOG"/>
    <property type="match status" value="1"/>
</dbReference>
<dbReference type="GO" id="GO:0004722">
    <property type="term" value="F:protein serine/threonine phosphatase activity"/>
    <property type="evidence" value="ECO:0007669"/>
    <property type="project" value="UniProtKB-EC"/>
</dbReference>
<dbReference type="SUPFAM" id="SSF81606">
    <property type="entry name" value="PP2C-like"/>
    <property type="match status" value="1"/>
</dbReference>
<feature type="domain" description="PPM-type phosphatase" evidence="4">
    <location>
        <begin position="220"/>
        <end position="500"/>
    </location>
</feature>
<dbReference type="InterPro" id="IPR000644">
    <property type="entry name" value="CBS_dom"/>
</dbReference>
<comment type="cofactor">
    <cofactor evidence="2">
        <name>Mn(2+)</name>
        <dbReference type="ChEBI" id="CHEBI:29035"/>
    </cofactor>
</comment>
<dbReference type="GO" id="GO:0046872">
    <property type="term" value="F:metal ion binding"/>
    <property type="evidence" value="ECO:0007669"/>
    <property type="project" value="UniProtKB-UniRule"/>
</dbReference>
<dbReference type="InterPro" id="IPR036457">
    <property type="entry name" value="PPM-type-like_dom_sf"/>
</dbReference>
<dbReference type="SMART" id="SM00116">
    <property type="entry name" value="CBS"/>
    <property type="match status" value="2"/>
</dbReference>
<keyword evidence="2" id="KW-0479">Metal-binding</keyword>
<keyword evidence="2" id="KW-0464">Manganese</keyword>
<keyword evidence="2" id="KW-0460">Magnesium</keyword>
<dbReference type="EMBL" id="HBIR01036277">
    <property type="protein sequence ID" value="CAE0567316.1"/>
    <property type="molecule type" value="Transcribed_RNA"/>
</dbReference>
<dbReference type="Pfam" id="PF00571">
    <property type="entry name" value="CBS"/>
    <property type="match status" value="2"/>
</dbReference>
<feature type="domain" description="CBS" evidence="3">
    <location>
        <begin position="30"/>
        <end position="88"/>
    </location>
</feature>
<keyword evidence="1" id="KW-0129">CBS domain</keyword>
<dbReference type="SMART" id="SM00332">
    <property type="entry name" value="PP2Cc"/>
    <property type="match status" value="1"/>
</dbReference>
<name>A0A7S3WMV4_EMIHU</name>
<comment type="cofactor">
    <cofactor evidence="2">
        <name>Mg(2+)</name>
        <dbReference type="ChEBI" id="CHEBI:18420"/>
    </cofactor>
</comment>
<dbReference type="Gene3D" id="3.60.40.10">
    <property type="entry name" value="PPM-type phosphatase domain"/>
    <property type="match status" value="1"/>
</dbReference>
<comment type="catalytic activity">
    <reaction evidence="2">
        <text>O-phospho-L-seryl-[protein] + H2O = L-seryl-[protein] + phosphate</text>
        <dbReference type="Rhea" id="RHEA:20629"/>
        <dbReference type="Rhea" id="RHEA-COMP:9863"/>
        <dbReference type="Rhea" id="RHEA-COMP:11604"/>
        <dbReference type="ChEBI" id="CHEBI:15377"/>
        <dbReference type="ChEBI" id="CHEBI:29999"/>
        <dbReference type="ChEBI" id="CHEBI:43474"/>
        <dbReference type="ChEBI" id="CHEBI:83421"/>
        <dbReference type="EC" id="3.1.3.16"/>
    </reaction>
</comment>
<dbReference type="PROSITE" id="PS51371">
    <property type="entry name" value="CBS"/>
    <property type="match status" value="2"/>
</dbReference>
<dbReference type="PANTHER" id="PTHR12320">
    <property type="entry name" value="PROTEIN PHOSPHATASE 2C"/>
    <property type="match status" value="1"/>
</dbReference>
<reference evidence="5" key="1">
    <citation type="submission" date="2021-01" db="EMBL/GenBank/DDBJ databases">
        <authorList>
            <person name="Corre E."/>
            <person name="Pelletier E."/>
            <person name="Niang G."/>
            <person name="Scheremetjew M."/>
            <person name="Finn R."/>
            <person name="Kale V."/>
            <person name="Holt S."/>
            <person name="Cochrane G."/>
            <person name="Meng A."/>
            <person name="Brown T."/>
            <person name="Cohen L."/>
        </authorList>
    </citation>
    <scope>NUCLEOTIDE SEQUENCE</scope>
    <source>
        <strain evidence="5">379</strain>
    </source>
</reference>
<keyword evidence="2" id="KW-0378">Hydrolase</keyword>
<feature type="domain" description="CBS" evidence="3">
    <location>
        <begin position="125"/>
        <end position="183"/>
    </location>
</feature>
<comment type="similarity">
    <text evidence="2">Belongs to the PP2C family.</text>
</comment>
<dbReference type="Gene3D" id="3.10.580.10">
    <property type="entry name" value="CBS-domain"/>
    <property type="match status" value="1"/>
</dbReference>
<evidence type="ECO:0000256" key="2">
    <source>
        <dbReference type="RuleBase" id="RU366020"/>
    </source>
</evidence>
<proteinExistence type="inferred from homology"/>
<dbReference type="InterPro" id="IPR001932">
    <property type="entry name" value="PPM-type_phosphatase-like_dom"/>
</dbReference>